<comment type="caution">
    <text evidence="1">The sequence shown here is derived from an EMBL/GenBank/DDBJ whole genome shotgun (WGS) entry which is preliminary data.</text>
</comment>
<dbReference type="EMBL" id="LLXX01000122">
    <property type="protein sequence ID" value="KRR04697.1"/>
    <property type="molecule type" value="Genomic_DNA"/>
</dbReference>
<reference evidence="1 2" key="1">
    <citation type="submission" date="2014-03" db="EMBL/GenBank/DDBJ databases">
        <title>Bradyrhizobium valentinum sp. nov., isolated from effective nodules of Lupinus mariae-josephae, a lupine endemic of basic-lime soils in Eastern Spain.</title>
        <authorList>
            <person name="Duran D."/>
            <person name="Rey L."/>
            <person name="Navarro A."/>
            <person name="Busquets A."/>
            <person name="Imperial J."/>
            <person name="Ruiz-Argueso T."/>
        </authorList>
    </citation>
    <scope>NUCLEOTIDE SEQUENCE [LARGE SCALE GENOMIC DNA]</scope>
    <source>
        <strain evidence="1 2">LmjM3</strain>
    </source>
</reference>
<protein>
    <submittedName>
        <fullName evidence="1">Uncharacterized protein</fullName>
    </submittedName>
</protein>
<evidence type="ECO:0000313" key="2">
    <source>
        <dbReference type="Proteomes" id="UP000051913"/>
    </source>
</evidence>
<dbReference type="Proteomes" id="UP000051913">
    <property type="component" value="Unassembled WGS sequence"/>
</dbReference>
<organism evidence="1 2">
    <name type="scientific">Bradyrhizobium valentinum</name>
    <dbReference type="NCBI Taxonomy" id="1518501"/>
    <lineage>
        <taxon>Bacteria</taxon>
        <taxon>Pseudomonadati</taxon>
        <taxon>Pseudomonadota</taxon>
        <taxon>Alphaproteobacteria</taxon>
        <taxon>Hyphomicrobiales</taxon>
        <taxon>Nitrobacteraceae</taxon>
        <taxon>Bradyrhizobium</taxon>
    </lineage>
</organism>
<name>A0A0R3L9T2_9BRAD</name>
<proteinExistence type="predicted"/>
<gene>
    <name evidence="1" type="ORF">CP49_18465</name>
</gene>
<sequence>MYRDFTRVGGGKTPDAKTMGRWGWAVDPETIKQIHDRIVQIAQEQGVTQGRRMRVDTTVVETNIHHPTDSTLLGDGVRVLIRTMKKITRIVGTAGTKLRDRTRKRKTAPARYRANRACQRTAQSREAQGTLPAAVELDEPCSGASEALLP</sequence>
<dbReference type="AlphaFoldDB" id="A0A0R3L9T2"/>
<accession>A0A0R3L9T2</accession>
<evidence type="ECO:0000313" key="1">
    <source>
        <dbReference type="EMBL" id="KRR04697.1"/>
    </source>
</evidence>
<dbReference type="STRING" id="1518501.CQ10_27665"/>
<keyword evidence="2" id="KW-1185">Reference proteome</keyword>